<evidence type="ECO:0000313" key="1">
    <source>
        <dbReference type="EMBL" id="KYC53850.1"/>
    </source>
</evidence>
<name>A0A150J9G9_9EURY</name>
<dbReference type="AlphaFoldDB" id="A0A150J9G9"/>
<reference evidence="1 2" key="1">
    <citation type="journal article" date="2016" name="ISME J.">
        <title>Chasing the elusive Euryarchaeota class WSA2: genomes reveal a uniquely fastidious methyl-reducing methanogen.</title>
        <authorList>
            <person name="Nobu M.K."/>
            <person name="Narihiro T."/>
            <person name="Kuroda K."/>
            <person name="Mei R."/>
            <person name="Liu W.T."/>
        </authorList>
    </citation>
    <scope>NUCLEOTIDE SEQUENCE [LARGE SCALE GENOMIC DNA]</scope>
    <source>
        <strain evidence="1">U1lsi0528_Bin055</strain>
    </source>
</reference>
<protein>
    <submittedName>
        <fullName evidence="1">Uncharacterized protein</fullName>
    </submittedName>
</protein>
<accession>A0A150J9G9</accession>
<dbReference type="EMBL" id="LNGC01000001">
    <property type="protein sequence ID" value="KYC53850.1"/>
    <property type="molecule type" value="Genomic_DNA"/>
</dbReference>
<organism evidence="1 2">
    <name type="scientific">Candidatus Methanofastidiosum methylothiophilum</name>
    <dbReference type="NCBI Taxonomy" id="1705564"/>
    <lineage>
        <taxon>Archaea</taxon>
        <taxon>Methanobacteriati</taxon>
        <taxon>Methanobacteriota</taxon>
        <taxon>Stenosarchaea group</taxon>
        <taxon>Candidatus Methanofastidiosia</taxon>
        <taxon>Candidatus Methanofastidiosales</taxon>
        <taxon>Candidatus Methanofastidiosaceae</taxon>
        <taxon>Candidatus Methanofastidiosum</taxon>
    </lineage>
</organism>
<proteinExistence type="predicted"/>
<evidence type="ECO:0000313" key="2">
    <source>
        <dbReference type="Proteomes" id="UP000075398"/>
    </source>
</evidence>
<dbReference type="Proteomes" id="UP000075398">
    <property type="component" value="Unassembled WGS sequence"/>
</dbReference>
<gene>
    <name evidence="1" type="ORF">AMQ22_00049</name>
</gene>
<sequence>MGKVRFMDFAAVPTCDYCIHGHIGYSGDGWNEPREEEFYCDLEDELDTDEMNEAYDGDSRGCSGFKPIMIDKCSECNKPMDIPFYMAKYPDNIFGEVAYCSKECREKADKKFIDL</sequence>
<comment type="caution">
    <text evidence="1">The sequence shown here is derived from an EMBL/GenBank/DDBJ whole genome shotgun (WGS) entry which is preliminary data.</text>
</comment>